<keyword evidence="1" id="KW-0812">Transmembrane</keyword>
<dbReference type="WBParaSite" id="sdigi.contig20.g1779.t1">
    <property type="protein sequence ID" value="sdigi.contig20.g1779.t1"/>
    <property type="gene ID" value="sdigi.contig20.g1779"/>
</dbReference>
<keyword evidence="1" id="KW-1133">Transmembrane helix</keyword>
<keyword evidence="2" id="KW-1185">Reference proteome</keyword>
<proteinExistence type="predicted"/>
<name>A0A915PQW4_9BILA</name>
<evidence type="ECO:0000256" key="1">
    <source>
        <dbReference type="SAM" id="Phobius"/>
    </source>
</evidence>
<dbReference type="AlphaFoldDB" id="A0A915PQW4"/>
<accession>A0A915PQW4</accession>
<keyword evidence="1" id="KW-0472">Membrane</keyword>
<organism evidence="2 3">
    <name type="scientific">Setaria digitata</name>
    <dbReference type="NCBI Taxonomy" id="48799"/>
    <lineage>
        <taxon>Eukaryota</taxon>
        <taxon>Metazoa</taxon>
        <taxon>Ecdysozoa</taxon>
        <taxon>Nematoda</taxon>
        <taxon>Chromadorea</taxon>
        <taxon>Rhabditida</taxon>
        <taxon>Spirurina</taxon>
        <taxon>Spiruromorpha</taxon>
        <taxon>Filarioidea</taxon>
        <taxon>Setariidae</taxon>
        <taxon>Setaria</taxon>
    </lineage>
</organism>
<evidence type="ECO:0000313" key="3">
    <source>
        <dbReference type="WBParaSite" id="sdigi.contig20.g1779.t1"/>
    </source>
</evidence>
<protein>
    <submittedName>
        <fullName evidence="3">Uncharacterized protein</fullName>
    </submittedName>
</protein>
<reference evidence="3" key="1">
    <citation type="submission" date="2022-11" db="UniProtKB">
        <authorList>
            <consortium name="WormBaseParasite"/>
        </authorList>
    </citation>
    <scope>IDENTIFICATION</scope>
</reference>
<dbReference type="Proteomes" id="UP000887581">
    <property type="component" value="Unplaced"/>
</dbReference>
<sequence>MPYHSNHIMPLIPLVIAETGMKGSLRNILLPLESFEVASEGMKGILIAVLVITITCYVTYVAGRHSIAYVLVPLSTTTTVRLGLATNESEVSVPCSDCFFKFDRAHDRLIQYYNRPIFGEIPMPCRCFEFLKKGFVDINEPSLIAISGNVISIDTSVYYGVMKTDRCRLDSIKAVHTVNGLQLALLIRCS</sequence>
<feature type="transmembrane region" description="Helical" evidence="1">
    <location>
        <begin position="44"/>
        <end position="63"/>
    </location>
</feature>
<evidence type="ECO:0000313" key="2">
    <source>
        <dbReference type="Proteomes" id="UP000887581"/>
    </source>
</evidence>